<feature type="compositionally biased region" description="Low complexity" evidence="1">
    <location>
        <begin position="146"/>
        <end position="162"/>
    </location>
</feature>
<dbReference type="KEGG" id="ade:Adeh_0708"/>
<dbReference type="Proteomes" id="UP000001935">
    <property type="component" value="Chromosome"/>
</dbReference>
<reference evidence="2" key="1">
    <citation type="submission" date="2006-01" db="EMBL/GenBank/DDBJ databases">
        <title>Complete sequence of Anaeromyxobacter dehalogenans 2CP-C.</title>
        <authorList>
            <consortium name="US DOE Joint Genome Institute"/>
            <person name="Copeland A."/>
            <person name="Lucas S."/>
            <person name="Lapidus A."/>
            <person name="Barry K."/>
            <person name="Detter J.C."/>
            <person name="Glavina T."/>
            <person name="Hammon N."/>
            <person name="Israni S."/>
            <person name="Pitluck S."/>
            <person name="Brettin T."/>
            <person name="Bruce D."/>
            <person name="Han C."/>
            <person name="Tapia R."/>
            <person name="Gilna P."/>
            <person name="Kiss H."/>
            <person name="Schmutz J."/>
            <person name="Larimer F."/>
            <person name="Land M."/>
            <person name="Kyrpides N."/>
            <person name="Anderson I."/>
            <person name="Sanford R.A."/>
            <person name="Ritalahti K.M."/>
            <person name="Thomas H.S."/>
            <person name="Kirby J.R."/>
            <person name="Zhulin I.B."/>
            <person name="Loeffler F.E."/>
            <person name="Richardson P."/>
        </authorList>
    </citation>
    <scope>NUCLEOTIDE SEQUENCE</scope>
    <source>
        <strain evidence="2">2CP-C</strain>
    </source>
</reference>
<accession>Q2INV1</accession>
<organism evidence="2 3">
    <name type="scientific">Anaeromyxobacter dehalogenans (strain 2CP-C)</name>
    <dbReference type="NCBI Taxonomy" id="290397"/>
    <lineage>
        <taxon>Bacteria</taxon>
        <taxon>Pseudomonadati</taxon>
        <taxon>Myxococcota</taxon>
        <taxon>Myxococcia</taxon>
        <taxon>Myxococcales</taxon>
        <taxon>Cystobacterineae</taxon>
        <taxon>Anaeromyxobacteraceae</taxon>
        <taxon>Anaeromyxobacter</taxon>
    </lineage>
</organism>
<feature type="region of interest" description="Disordered" evidence="1">
    <location>
        <begin position="20"/>
        <end position="172"/>
    </location>
</feature>
<feature type="compositionally biased region" description="Basic and acidic residues" evidence="1">
    <location>
        <begin position="107"/>
        <end position="135"/>
    </location>
</feature>
<sequence length="172" mass="17719">MLLQLEVLEVEGLGLALQRARGVEDVAARAAARRPGERAGQRGAGERRPAGGRGAGADGGGQDGAARDDGRGELDGGGHPADQPLGGAAQGAVEAPGQRALGAGGGDVDRLDSVHGVRPPRRDRQQRPCRGESARRRGRRARGTGRRATGAGGRRTVVTSARAARRVPPRQR</sequence>
<feature type="compositionally biased region" description="Gly residues" evidence="1">
    <location>
        <begin position="51"/>
        <end position="63"/>
    </location>
</feature>
<gene>
    <name evidence="2" type="ordered locus">Adeh_0708</name>
</gene>
<evidence type="ECO:0000313" key="3">
    <source>
        <dbReference type="Proteomes" id="UP000001935"/>
    </source>
</evidence>
<evidence type="ECO:0000313" key="2">
    <source>
        <dbReference type="EMBL" id="ABC80484.1"/>
    </source>
</evidence>
<name>Q2INV1_ANADE</name>
<dbReference type="HOGENOM" id="CLU_1552086_0_0_7"/>
<dbReference type="STRING" id="290397.Adeh_0708"/>
<evidence type="ECO:0000256" key="1">
    <source>
        <dbReference type="SAM" id="MobiDB-lite"/>
    </source>
</evidence>
<protein>
    <submittedName>
        <fullName evidence="2">Uncharacterized protein</fullName>
    </submittedName>
</protein>
<dbReference type="AlphaFoldDB" id="Q2INV1"/>
<feature type="compositionally biased region" description="Basic residues" evidence="1">
    <location>
        <begin position="163"/>
        <end position="172"/>
    </location>
</feature>
<dbReference type="EMBL" id="CP000251">
    <property type="protein sequence ID" value="ABC80484.1"/>
    <property type="molecule type" value="Genomic_DNA"/>
</dbReference>
<feature type="compositionally biased region" description="Basic and acidic residues" evidence="1">
    <location>
        <begin position="34"/>
        <end position="49"/>
    </location>
</feature>
<feature type="compositionally biased region" description="Basic and acidic residues" evidence="1">
    <location>
        <begin position="65"/>
        <end position="76"/>
    </location>
</feature>
<proteinExistence type="predicted"/>
<feature type="compositionally biased region" description="Basic residues" evidence="1">
    <location>
        <begin position="136"/>
        <end position="145"/>
    </location>
</feature>